<organism evidence="1 2">
    <name type="scientific">Candidatus Campbellbacteria bacterium RIFOXYC2_FULL_35_25</name>
    <dbReference type="NCBI Taxonomy" id="1797582"/>
    <lineage>
        <taxon>Bacteria</taxon>
        <taxon>Candidatus Campbelliibacteriota</taxon>
    </lineage>
</organism>
<sequence>MKLKPIRPILTGYFLLATGKGEEKAKVINGFDLTKIHIPDDTIRIHHFLNINAIAELNGKKIKLHGEKSLEIKSFVCGKGDPPPNDERGCWEETLGPPDFPRKIFQFIRKK</sequence>
<comment type="caution">
    <text evidence="1">The sequence shown here is derived from an EMBL/GenBank/DDBJ whole genome shotgun (WGS) entry which is preliminary data.</text>
</comment>
<dbReference type="Proteomes" id="UP000179003">
    <property type="component" value="Unassembled WGS sequence"/>
</dbReference>
<protein>
    <submittedName>
        <fullName evidence="1">Uncharacterized protein</fullName>
    </submittedName>
</protein>
<dbReference type="STRING" id="1797582.A2442_03960"/>
<name>A0A1F5EK46_9BACT</name>
<accession>A0A1F5EK46</accession>
<proteinExistence type="predicted"/>
<gene>
    <name evidence="1" type="ORF">A2442_03960</name>
</gene>
<evidence type="ECO:0000313" key="1">
    <source>
        <dbReference type="EMBL" id="OGD67700.1"/>
    </source>
</evidence>
<reference evidence="1 2" key="1">
    <citation type="journal article" date="2016" name="Nat. Commun.">
        <title>Thousands of microbial genomes shed light on interconnected biogeochemical processes in an aquifer system.</title>
        <authorList>
            <person name="Anantharaman K."/>
            <person name="Brown C.T."/>
            <person name="Hug L.A."/>
            <person name="Sharon I."/>
            <person name="Castelle C.J."/>
            <person name="Probst A.J."/>
            <person name="Thomas B.C."/>
            <person name="Singh A."/>
            <person name="Wilkins M.J."/>
            <person name="Karaoz U."/>
            <person name="Brodie E.L."/>
            <person name="Williams K.H."/>
            <person name="Hubbard S.S."/>
            <person name="Banfield J.F."/>
        </authorList>
    </citation>
    <scope>NUCLEOTIDE SEQUENCE [LARGE SCALE GENOMIC DNA]</scope>
</reference>
<evidence type="ECO:0000313" key="2">
    <source>
        <dbReference type="Proteomes" id="UP000179003"/>
    </source>
</evidence>
<dbReference type="EMBL" id="MFAE01000002">
    <property type="protein sequence ID" value="OGD67700.1"/>
    <property type="molecule type" value="Genomic_DNA"/>
</dbReference>
<dbReference type="AlphaFoldDB" id="A0A1F5EK46"/>